<feature type="domain" description="C3H1-type" evidence="12">
    <location>
        <begin position="312"/>
        <end position="341"/>
    </location>
</feature>
<evidence type="ECO:0000313" key="13">
    <source>
        <dbReference type="EMBL" id="KAK9404472.1"/>
    </source>
</evidence>
<keyword evidence="6 9" id="KW-0863">Zinc-finger</keyword>
<evidence type="ECO:0000256" key="1">
    <source>
        <dbReference type="ARBA" id="ARBA00000900"/>
    </source>
</evidence>
<feature type="zinc finger region" description="C3H1-type" evidence="9">
    <location>
        <begin position="312"/>
        <end position="341"/>
    </location>
</feature>
<dbReference type="InterPro" id="IPR041367">
    <property type="entry name" value="Znf-CCCH_4"/>
</dbReference>
<evidence type="ECO:0000256" key="9">
    <source>
        <dbReference type="PROSITE-ProRule" id="PRU00723"/>
    </source>
</evidence>
<dbReference type="InterPro" id="IPR039685">
    <property type="entry name" value="FANCE"/>
</dbReference>
<feature type="domain" description="RING-type" evidence="11">
    <location>
        <begin position="229"/>
        <end position="283"/>
    </location>
</feature>
<keyword evidence="3" id="KW-0808">Transferase</keyword>
<feature type="zinc finger region" description="C3H1-type" evidence="9">
    <location>
        <begin position="19"/>
        <end position="46"/>
    </location>
</feature>
<dbReference type="InterPro" id="IPR036855">
    <property type="entry name" value="Znf_CCCH_sf"/>
</dbReference>
<gene>
    <name evidence="13" type="ORF">NXF25_009299</name>
</gene>
<keyword evidence="4 9" id="KW-0479">Metal-binding</keyword>
<dbReference type="InterPro" id="IPR001841">
    <property type="entry name" value="Znf_RING"/>
</dbReference>
<dbReference type="GO" id="GO:0036297">
    <property type="term" value="P:interstrand cross-link repair"/>
    <property type="evidence" value="ECO:0007669"/>
    <property type="project" value="InterPro"/>
</dbReference>
<proteinExistence type="predicted"/>
<dbReference type="CDD" id="cd07439">
    <property type="entry name" value="FANCE_c-term"/>
    <property type="match status" value="1"/>
</dbReference>
<evidence type="ECO:0000256" key="7">
    <source>
        <dbReference type="ARBA" id="ARBA00022786"/>
    </source>
</evidence>
<dbReference type="PANTHER" id="PTHR32094:SF5">
    <property type="entry name" value="FANCONI ANEMIA GROUP E PROTEIN"/>
    <property type="match status" value="1"/>
</dbReference>
<dbReference type="SMART" id="SM00184">
    <property type="entry name" value="RING"/>
    <property type="match status" value="1"/>
</dbReference>
<keyword evidence="14" id="KW-1185">Reference proteome</keyword>
<evidence type="ECO:0000256" key="6">
    <source>
        <dbReference type="ARBA" id="ARBA00022771"/>
    </source>
</evidence>
<dbReference type="Proteomes" id="UP001474421">
    <property type="component" value="Unassembled WGS sequence"/>
</dbReference>
<keyword evidence="7" id="KW-0833">Ubl conjugation pathway</keyword>
<comment type="catalytic activity">
    <reaction evidence="1">
        <text>S-ubiquitinyl-[E2 ubiquitin-conjugating enzyme]-L-cysteine + [acceptor protein]-L-lysine = [E2 ubiquitin-conjugating enzyme]-L-cysteine + N(6)-ubiquitinyl-[acceptor protein]-L-lysine.</text>
        <dbReference type="EC" id="2.3.2.27"/>
    </reaction>
</comment>
<dbReference type="AlphaFoldDB" id="A0AAW1BSR5"/>
<dbReference type="EC" id="2.3.2.27" evidence="2"/>
<keyword evidence="5" id="KW-0677">Repeat</keyword>
<feature type="region of interest" description="Disordered" evidence="10">
    <location>
        <begin position="185"/>
        <end position="205"/>
    </location>
</feature>
<feature type="compositionally biased region" description="Basic residues" evidence="10">
    <location>
        <begin position="350"/>
        <end position="359"/>
    </location>
</feature>
<dbReference type="PROSITE" id="PS50089">
    <property type="entry name" value="ZF_RING_2"/>
    <property type="match status" value="1"/>
</dbReference>
<feature type="domain" description="C3H1-type" evidence="12">
    <location>
        <begin position="19"/>
        <end position="46"/>
    </location>
</feature>
<feature type="region of interest" description="Disordered" evidence="10">
    <location>
        <begin position="350"/>
        <end position="376"/>
    </location>
</feature>
<dbReference type="Gene3D" id="1.25.40.480">
    <property type="match status" value="1"/>
</dbReference>
<evidence type="ECO:0000259" key="11">
    <source>
        <dbReference type="PROSITE" id="PS50089"/>
    </source>
</evidence>
<feature type="region of interest" description="Disordered" evidence="10">
    <location>
        <begin position="96"/>
        <end position="129"/>
    </location>
</feature>
<evidence type="ECO:0000256" key="8">
    <source>
        <dbReference type="ARBA" id="ARBA00022833"/>
    </source>
</evidence>
<dbReference type="GO" id="GO:0043240">
    <property type="term" value="C:Fanconi anaemia nuclear complex"/>
    <property type="evidence" value="ECO:0007669"/>
    <property type="project" value="InterPro"/>
</dbReference>
<dbReference type="Gene3D" id="4.10.1000.10">
    <property type="entry name" value="Zinc finger, CCCH-type"/>
    <property type="match status" value="1"/>
</dbReference>
<organism evidence="13 14">
    <name type="scientific">Crotalus adamanteus</name>
    <name type="common">Eastern diamondback rattlesnake</name>
    <dbReference type="NCBI Taxonomy" id="8729"/>
    <lineage>
        <taxon>Eukaryota</taxon>
        <taxon>Metazoa</taxon>
        <taxon>Chordata</taxon>
        <taxon>Craniata</taxon>
        <taxon>Vertebrata</taxon>
        <taxon>Euteleostomi</taxon>
        <taxon>Lepidosauria</taxon>
        <taxon>Squamata</taxon>
        <taxon>Bifurcata</taxon>
        <taxon>Unidentata</taxon>
        <taxon>Episquamata</taxon>
        <taxon>Toxicofera</taxon>
        <taxon>Serpentes</taxon>
        <taxon>Colubroidea</taxon>
        <taxon>Viperidae</taxon>
        <taxon>Crotalinae</taxon>
        <taxon>Crotalus</taxon>
    </lineage>
</organism>
<feature type="region of interest" description="Disordered" evidence="10">
    <location>
        <begin position="1"/>
        <end position="23"/>
    </location>
</feature>
<dbReference type="SMART" id="SM00356">
    <property type="entry name" value="ZnF_C3H1"/>
    <property type="match status" value="3"/>
</dbReference>
<dbReference type="Pfam" id="PF18044">
    <property type="entry name" value="zf-CCCH_4"/>
    <property type="match status" value="1"/>
</dbReference>
<accession>A0AAW1BSR5</accession>
<dbReference type="GO" id="GO:0008270">
    <property type="term" value="F:zinc ion binding"/>
    <property type="evidence" value="ECO:0007669"/>
    <property type="project" value="UniProtKB-KW"/>
</dbReference>
<dbReference type="InterPro" id="IPR021025">
    <property type="entry name" value="Fanconi_anaemia_gr_E_prot_C"/>
</dbReference>
<dbReference type="InterPro" id="IPR018957">
    <property type="entry name" value="Znf_C3HC4_RING-type"/>
</dbReference>
<dbReference type="GO" id="GO:0061630">
    <property type="term" value="F:ubiquitin protein ligase activity"/>
    <property type="evidence" value="ECO:0007669"/>
    <property type="project" value="UniProtKB-EC"/>
</dbReference>
<evidence type="ECO:0000256" key="10">
    <source>
        <dbReference type="SAM" id="MobiDB-lite"/>
    </source>
</evidence>
<name>A0AAW1BSR5_CROAD</name>
<dbReference type="FunFam" id="3.30.40.10:FF:000117">
    <property type="entry name" value="Probable E3 ubiquitin-protein ligase makorin-1"/>
    <property type="match status" value="1"/>
</dbReference>
<dbReference type="PANTHER" id="PTHR32094">
    <property type="entry name" value="FANCONI ANEMIA GROUP E PROTEIN"/>
    <property type="match status" value="1"/>
</dbReference>
<dbReference type="SUPFAM" id="SSF90229">
    <property type="entry name" value="CCCH zinc finger"/>
    <property type="match status" value="1"/>
</dbReference>
<evidence type="ECO:0000256" key="4">
    <source>
        <dbReference type="ARBA" id="ARBA00022723"/>
    </source>
</evidence>
<keyword evidence="8 9" id="KW-0862">Zinc</keyword>
<dbReference type="EMBL" id="JAOTOJ010000003">
    <property type="protein sequence ID" value="KAK9404472.1"/>
    <property type="molecule type" value="Genomic_DNA"/>
</dbReference>
<feature type="domain" description="C3H1-type" evidence="12">
    <location>
        <begin position="50"/>
        <end position="72"/>
    </location>
</feature>
<dbReference type="InterPro" id="IPR000571">
    <property type="entry name" value="Znf_CCCH"/>
</dbReference>
<protein>
    <recommendedName>
        <fullName evidence="2">RING-type E3 ubiquitin transferase</fullName>
        <ecNumber evidence="2">2.3.2.27</ecNumber>
    </recommendedName>
</protein>
<dbReference type="Pfam" id="PF00097">
    <property type="entry name" value="zf-C3HC4"/>
    <property type="match status" value="1"/>
</dbReference>
<evidence type="ECO:0000313" key="14">
    <source>
        <dbReference type="Proteomes" id="UP001474421"/>
    </source>
</evidence>
<comment type="caution">
    <text evidence="13">The sequence shown here is derived from an EMBL/GenBank/DDBJ whole genome shotgun (WGS) entry which is preliminary data.</text>
</comment>
<dbReference type="PROSITE" id="PS50103">
    <property type="entry name" value="ZF_C3H1"/>
    <property type="match status" value="3"/>
</dbReference>
<sequence length="817" mass="91954">MESWRAVGGGARQASKRPGSSRIPCRNFARGTCRWGQNCRFSHDRKSTQICRYFQNGFCGYGDCCSYQHISEAPPFSRCGTESAYHGLEGTGLLGNRRGSEPAILPEASVRSRGRSRRESEPAVLGTGQLQRNFESMSMSFDEEDEDKEKAFIRKRPSNWALSKEFVPRETNAVSSSQELKIGTASLKSDSESTKETASASLPSAESKAAGSSAAAIEAAVERSKDVVCGICMDKISQKILPEERLFGILPNCTHAYCVSCIRKWRKSRDFHSTVIKGCPECRVTSTYFIPNKYWVSDAQEKEKLIEKFKARTSKIRCKFFVRSNGHCPFKSECIYLHELPSGQLPAARLRQRPHRRNRSPFAYNPSPSDSSEEEDEDVDVCLIQSRSISMAIPMASLLQRFDNFSRLLLCTLMSGQWGTMAAFRTLQQSLPVEKGRQHFNWQIFTEKLCSQEPVLEEPNKALTTKPVLMLLPVLCQRNLFSLLLIVQSTVPKDCLSCLLQASRKDPNPDLWDVGTEGTEKELDTFGNEDVHCLSSVNQFSFKEDEVEKRIVSQSSEHDTVTEVPDHMKNHISKLKELLEMQFDCSNGTAPPELQILNECTPGQLEDLCSLLRLSECPENELLQFCCWIVALSPELGYKKAAILAEKLFLSRILSLTETASWPLTTALMMFCSKYPRPVCCALLSSIVQVPGQGLEQLRLVCKLIEECLEPECMRLVFSHIIKVPWTEDLLTVVHSLLEKQVELSSELFNVLVLNLCQMAQTFESSVHYAKLILTLLTKYQNDIALGHQRYLSGALDFNKTILKKSLQAALKRVTSK</sequence>
<evidence type="ECO:0000259" key="12">
    <source>
        <dbReference type="PROSITE" id="PS50103"/>
    </source>
</evidence>
<reference evidence="13 14" key="1">
    <citation type="journal article" date="2024" name="Proc. Natl. Acad. Sci. U.S.A.">
        <title>The genetic regulatory architecture and epigenomic basis for age-related changes in rattlesnake venom.</title>
        <authorList>
            <person name="Hogan M.P."/>
            <person name="Holding M.L."/>
            <person name="Nystrom G.S."/>
            <person name="Colston T.J."/>
            <person name="Bartlett D.A."/>
            <person name="Mason A.J."/>
            <person name="Ellsworth S.A."/>
            <person name="Rautsaw R.M."/>
            <person name="Lawrence K.C."/>
            <person name="Strickland J.L."/>
            <person name="He B."/>
            <person name="Fraser P."/>
            <person name="Margres M.J."/>
            <person name="Gilbert D.M."/>
            <person name="Gibbs H.L."/>
            <person name="Parkinson C.L."/>
            <person name="Rokyta D.R."/>
        </authorList>
    </citation>
    <scope>NUCLEOTIDE SEQUENCE [LARGE SCALE GENOMIC DNA]</scope>
    <source>
        <strain evidence="13">DRR0105</strain>
    </source>
</reference>
<feature type="zinc finger region" description="C3H1-type" evidence="9">
    <location>
        <begin position="50"/>
        <end position="72"/>
    </location>
</feature>
<dbReference type="SUPFAM" id="SSF57850">
    <property type="entry name" value="RING/U-box"/>
    <property type="match status" value="1"/>
</dbReference>
<evidence type="ECO:0000256" key="3">
    <source>
        <dbReference type="ARBA" id="ARBA00022679"/>
    </source>
</evidence>
<dbReference type="InterPro" id="IPR017907">
    <property type="entry name" value="Znf_RING_CS"/>
</dbReference>
<dbReference type="PROSITE" id="PS00518">
    <property type="entry name" value="ZF_RING_1"/>
    <property type="match status" value="1"/>
</dbReference>
<evidence type="ECO:0000256" key="5">
    <source>
        <dbReference type="ARBA" id="ARBA00022737"/>
    </source>
</evidence>
<dbReference type="Gene3D" id="3.30.40.10">
    <property type="entry name" value="Zinc/RING finger domain, C3HC4 (zinc finger)"/>
    <property type="match status" value="1"/>
</dbReference>
<evidence type="ECO:0000256" key="2">
    <source>
        <dbReference type="ARBA" id="ARBA00012483"/>
    </source>
</evidence>
<dbReference type="Pfam" id="PF11510">
    <property type="entry name" value="FA_FANCE"/>
    <property type="match status" value="1"/>
</dbReference>
<dbReference type="InterPro" id="IPR013083">
    <property type="entry name" value="Znf_RING/FYVE/PHD"/>
</dbReference>